<dbReference type="OrthoDB" id="7060661at2"/>
<dbReference type="AlphaFoldDB" id="A1SR80"/>
<dbReference type="EMBL" id="CP000510">
    <property type="protein sequence ID" value="ABM01995.1"/>
    <property type="molecule type" value="Genomic_DNA"/>
</dbReference>
<protein>
    <submittedName>
        <fullName evidence="1">Uncharacterized protein</fullName>
    </submittedName>
</protein>
<dbReference type="Proteomes" id="UP000000639">
    <property type="component" value="Chromosome"/>
</dbReference>
<gene>
    <name evidence="1" type="ordered locus">Ping_0121</name>
</gene>
<dbReference type="STRING" id="357804.Ping_0121"/>
<reference evidence="1 2" key="1">
    <citation type="submission" date="2007-01" db="EMBL/GenBank/DDBJ databases">
        <title>Complete sequence of Psychromonas ingrahamii 37.</title>
        <authorList>
            <consortium name="US DOE Joint Genome Institute"/>
            <person name="Copeland A."/>
            <person name="Lucas S."/>
            <person name="Lapidus A."/>
            <person name="Barry K."/>
            <person name="Detter J.C."/>
            <person name="Glavina del Rio T."/>
            <person name="Hammon N."/>
            <person name="Israni S."/>
            <person name="Dalin E."/>
            <person name="Tice H."/>
            <person name="Pitluck S."/>
            <person name="Thompson L.S."/>
            <person name="Brettin T."/>
            <person name="Bruce D."/>
            <person name="Han C."/>
            <person name="Tapia R."/>
            <person name="Schmutz J."/>
            <person name="Larimer F."/>
            <person name="Land M."/>
            <person name="Hauser L."/>
            <person name="Kyrpides N."/>
            <person name="Ivanova N."/>
            <person name="Staley J."/>
            <person name="Richardson P."/>
        </authorList>
    </citation>
    <scope>NUCLEOTIDE SEQUENCE [LARGE SCALE GENOMIC DNA]</scope>
    <source>
        <strain evidence="1 2">37</strain>
    </source>
</reference>
<dbReference type="HOGENOM" id="CLU_066648_0_0_6"/>
<evidence type="ECO:0000313" key="1">
    <source>
        <dbReference type="EMBL" id="ABM01995.1"/>
    </source>
</evidence>
<sequence>MNDGVGRNHLGELTINNIVLKSFDIVPNSFTDMQQMNESNKVKVRLFNIQSNIIRNDERIELEMINSVKNETFLVVFGGWIPCAFIKSNTILYADRNVITEITTRYKGGIKKSDKALDYFDSIFLHNKSVSIDISAFVIEANERKIPTNELINQQVASVKESLKRALPNLKIANYPGGNSYYHDLKDLLEPIMKKRMAFLQEVTPKLNRQFTAKSRKEAVNVVFKAAKKAQLSKNDLVIVLALLRVTMIGKKTAAQLVLKDAQNYTEDMAYNAVCDLSTIEVLINMHNSHEKEDKSNYNVALITKDKGLSLFSALLSNTKINGSDGDNLQVTAKLTSSIFGDDEDLLNTYEKWLKGEY</sequence>
<dbReference type="KEGG" id="pin:Ping_0121"/>
<proteinExistence type="predicted"/>
<evidence type="ECO:0000313" key="2">
    <source>
        <dbReference type="Proteomes" id="UP000000639"/>
    </source>
</evidence>
<name>A1SR80_PSYIN</name>
<accession>A1SR80</accession>
<dbReference type="eggNOG" id="ENOG5032TF4">
    <property type="taxonomic scope" value="Bacteria"/>
</dbReference>
<keyword evidence="2" id="KW-1185">Reference proteome</keyword>
<dbReference type="RefSeq" id="WP_011768554.1">
    <property type="nucleotide sequence ID" value="NC_008709.1"/>
</dbReference>
<organism evidence="1 2">
    <name type="scientific">Psychromonas ingrahamii (strain DSM 17664 / CCUG 51855 / 37)</name>
    <dbReference type="NCBI Taxonomy" id="357804"/>
    <lineage>
        <taxon>Bacteria</taxon>
        <taxon>Pseudomonadati</taxon>
        <taxon>Pseudomonadota</taxon>
        <taxon>Gammaproteobacteria</taxon>
        <taxon>Alteromonadales</taxon>
        <taxon>Psychromonadaceae</taxon>
        <taxon>Psychromonas</taxon>
    </lineage>
</organism>